<accession>A0A841C9Y8</accession>
<name>A0A841C9Y8_9LACT</name>
<dbReference type="AlphaFoldDB" id="A0A841C9Y8"/>
<organism evidence="1 2">
    <name type="scientific">Lactovum miscens</name>
    <dbReference type="NCBI Taxonomy" id="190387"/>
    <lineage>
        <taxon>Bacteria</taxon>
        <taxon>Bacillati</taxon>
        <taxon>Bacillota</taxon>
        <taxon>Bacilli</taxon>
        <taxon>Lactobacillales</taxon>
        <taxon>Streptococcaceae</taxon>
        <taxon>Lactovum</taxon>
    </lineage>
</organism>
<evidence type="ECO:0000313" key="1">
    <source>
        <dbReference type="EMBL" id="MBB5888381.1"/>
    </source>
</evidence>
<dbReference type="Proteomes" id="UP000562464">
    <property type="component" value="Unassembled WGS sequence"/>
</dbReference>
<comment type="caution">
    <text evidence="1">The sequence shown here is derived from an EMBL/GenBank/DDBJ whole genome shotgun (WGS) entry which is preliminary data.</text>
</comment>
<gene>
    <name evidence="1" type="ORF">HNQ37_001280</name>
</gene>
<reference evidence="1 2" key="1">
    <citation type="submission" date="2020-08" db="EMBL/GenBank/DDBJ databases">
        <title>Genomic Encyclopedia of Type Strains, Phase IV (KMG-IV): sequencing the most valuable type-strain genomes for metagenomic binning, comparative biology and taxonomic classification.</title>
        <authorList>
            <person name="Goeker M."/>
        </authorList>
    </citation>
    <scope>NUCLEOTIDE SEQUENCE [LARGE SCALE GENOMIC DNA]</scope>
    <source>
        <strain evidence="1 2">DSM 14925</strain>
    </source>
</reference>
<dbReference type="EMBL" id="JACHHV010000023">
    <property type="protein sequence ID" value="MBB5888381.1"/>
    <property type="molecule type" value="Genomic_DNA"/>
</dbReference>
<dbReference type="RefSeq" id="WP_183540372.1">
    <property type="nucleotide sequence ID" value="NZ_DASWOY010000037.1"/>
</dbReference>
<evidence type="ECO:0000313" key="2">
    <source>
        <dbReference type="Proteomes" id="UP000562464"/>
    </source>
</evidence>
<protein>
    <submittedName>
        <fullName evidence="1">Uncharacterized protein</fullName>
    </submittedName>
</protein>
<proteinExistence type="predicted"/>
<sequence>MTYSVKITYPKEESALKNRMTERRVSESLEELETDQVVEEYEKCLTKGYSVTTTFNPPTQDKKGGEPDPFAIAQQFELSAIPYKATLKLKASGTFEVISKIAKLIEINGFDYDVSLKLKISETSPVDFEKEATWFDHEYAKYTIFPKASSSDIDDLKSLYDALVEMKQEVKISLKAKVRKDSDEEFASQLSAYPEDTTIVLKLSDADVYGEE</sequence>
<keyword evidence="2" id="KW-1185">Reference proteome</keyword>